<accession>A0A4W3GEL2</accession>
<dbReference type="Proteomes" id="UP000314986">
    <property type="component" value="Unassembled WGS sequence"/>
</dbReference>
<proteinExistence type="predicted"/>
<dbReference type="GeneTree" id="ENSGT00610000087473"/>
<feature type="transmembrane region" description="Helical" evidence="2">
    <location>
        <begin position="152"/>
        <end position="171"/>
    </location>
</feature>
<keyword evidence="2" id="KW-0812">Transmembrane</keyword>
<name>A0A4W3GEL2_CALMI</name>
<evidence type="ECO:0000313" key="4">
    <source>
        <dbReference type="Proteomes" id="UP000314986"/>
    </source>
</evidence>
<dbReference type="OMA" id="QSWIRKC"/>
<evidence type="ECO:0000256" key="2">
    <source>
        <dbReference type="SAM" id="Phobius"/>
    </source>
</evidence>
<organism evidence="3 4">
    <name type="scientific">Callorhinchus milii</name>
    <name type="common">Ghost shark</name>
    <dbReference type="NCBI Taxonomy" id="7868"/>
    <lineage>
        <taxon>Eukaryota</taxon>
        <taxon>Metazoa</taxon>
        <taxon>Chordata</taxon>
        <taxon>Craniata</taxon>
        <taxon>Vertebrata</taxon>
        <taxon>Chondrichthyes</taxon>
        <taxon>Holocephali</taxon>
        <taxon>Chimaeriformes</taxon>
        <taxon>Callorhinchidae</taxon>
        <taxon>Callorhinchus</taxon>
    </lineage>
</organism>
<dbReference type="Ensembl" id="ENSCMIT00000001854.1">
    <property type="protein sequence ID" value="ENSCMIP00000001783.1"/>
    <property type="gene ID" value="ENSCMIG00000001115.1"/>
</dbReference>
<keyword evidence="1" id="KW-0175">Coiled coil</keyword>
<sequence>MSERSSEERERSFTEATLPHYVKAVSAVLDFTSLAARLGEREPDQGEVQTLTRQADTAHKEVLLAESAASGLVDGLDAECEALTVRYSKLSSERRGLEGSLASLQGELQVLTRQQDLLTSQLDTERTSLRQAQDCLREAQAKKGEKRTGRDVGIGLSFLLPCVGIPMAMAFEKERQFRKAEVDMVTGDHCQLKGSVTLAEEKLSELSEKLPVVSVRLEEARAGLEEAREKEQRVKERRTGLAQVQTRLRGCTHYLSSLCGQAKALQAQSQHLYSLSPLLPFLEELVAQITEPPGGASLVCEEPPARRLASQLASLLPTIHQLRLRGEDPDYLK</sequence>
<protein>
    <submittedName>
        <fullName evidence="3">Tropomyosin alpha-3 chain-like</fullName>
    </submittedName>
</protein>
<feature type="coiled-coil region" evidence="1">
    <location>
        <begin position="94"/>
        <end position="121"/>
    </location>
</feature>
<evidence type="ECO:0000256" key="1">
    <source>
        <dbReference type="SAM" id="Coils"/>
    </source>
</evidence>
<dbReference type="AlphaFoldDB" id="A0A4W3GEL2"/>
<reference evidence="4" key="3">
    <citation type="journal article" date="2014" name="Nature">
        <title>Elephant shark genome provides unique insights into gnathostome evolution.</title>
        <authorList>
            <consortium name="International Elephant Shark Genome Sequencing Consortium"/>
            <person name="Venkatesh B."/>
            <person name="Lee A.P."/>
            <person name="Ravi V."/>
            <person name="Maurya A.K."/>
            <person name="Lian M.M."/>
            <person name="Swann J.B."/>
            <person name="Ohta Y."/>
            <person name="Flajnik M.F."/>
            <person name="Sutoh Y."/>
            <person name="Kasahara M."/>
            <person name="Hoon S."/>
            <person name="Gangu V."/>
            <person name="Roy S.W."/>
            <person name="Irimia M."/>
            <person name="Korzh V."/>
            <person name="Kondrychyn I."/>
            <person name="Lim Z.W."/>
            <person name="Tay B.H."/>
            <person name="Tohari S."/>
            <person name="Kong K.W."/>
            <person name="Ho S."/>
            <person name="Lorente-Galdos B."/>
            <person name="Quilez J."/>
            <person name="Marques-Bonet T."/>
            <person name="Raney B.J."/>
            <person name="Ingham P.W."/>
            <person name="Tay A."/>
            <person name="Hillier L.W."/>
            <person name="Minx P."/>
            <person name="Boehm T."/>
            <person name="Wilson R.K."/>
            <person name="Brenner S."/>
            <person name="Warren W.C."/>
        </authorList>
    </citation>
    <scope>NUCLEOTIDE SEQUENCE [LARGE SCALE GENOMIC DNA]</scope>
</reference>
<keyword evidence="2" id="KW-1133">Transmembrane helix</keyword>
<reference evidence="4" key="1">
    <citation type="journal article" date="2006" name="Science">
        <title>Ancient noncoding elements conserved in the human genome.</title>
        <authorList>
            <person name="Venkatesh B."/>
            <person name="Kirkness E.F."/>
            <person name="Loh Y.H."/>
            <person name="Halpern A.L."/>
            <person name="Lee A.P."/>
            <person name="Johnson J."/>
            <person name="Dandona N."/>
            <person name="Viswanathan L.D."/>
            <person name="Tay A."/>
            <person name="Venter J.C."/>
            <person name="Strausberg R.L."/>
            <person name="Brenner S."/>
        </authorList>
    </citation>
    <scope>NUCLEOTIDE SEQUENCE [LARGE SCALE GENOMIC DNA]</scope>
</reference>
<reference evidence="3" key="5">
    <citation type="submission" date="2025-09" db="UniProtKB">
        <authorList>
            <consortium name="Ensembl"/>
        </authorList>
    </citation>
    <scope>IDENTIFICATION</scope>
</reference>
<keyword evidence="4" id="KW-1185">Reference proteome</keyword>
<evidence type="ECO:0000313" key="3">
    <source>
        <dbReference type="Ensembl" id="ENSCMIP00000001783.1"/>
    </source>
</evidence>
<dbReference type="InParanoid" id="A0A4W3GEL2"/>
<reference evidence="3" key="4">
    <citation type="submission" date="2025-08" db="UniProtKB">
        <authorList>
            <consortium name="Ensembl"/>
        </authorList>
    </citation>
    <scope>IDENTIFICATION</scope>
</reference>
<reference evidence="4" key="2">
    <citation type="journal article" date="2007" name="PLoS Biol.">
        <title>Survey sequencing and comparative analysis of the elephant shark (Callorhinchus milii) genome.</title>
        <authorList>
            <person name="Venkatesh B."/>
            <person name="Kirkness E.F."/>
            <person name="Loh Y.H."/>
            <person name="Halpern A.L."/>
            <person name="Lee A.P."/>
            <person name="Johnson J."/>
            <person name="Dandona N."/>
            <person name="Viswanathan L.D."/>
            <person name="Tay A."/>
            <person name="Venter J.C."/>
            <person name="Strausberg R.L."/>
            <person name="Brenner S."/>
        </authorList>
    </citation>
    <scope>NUCLEOTIDE SEQUENCE [LARGE SCALE GENOMIC DNA]</scope>
</reference>
<keyword evidence="2" id="KW-0472">Membrane</keyword>